<feature type="transmembrane region" description="Helical" evidence="6">
    <location>
        <begin position="118"/>
        <end position="137"/>
    </location>
</feature>
<dbReference type="RefSeq" id="WP_151535358.1">
    <property type="nucleotide sequence ID" value="NZ_WBOS01000005.1"/>
</dbReference>
<protein>
    <recommendedName>
        <fullName evidence="6">TVP38/TMEM64 family membrane protein</fullName>
    </recommendedName>
</protein>
<evidence type="ECO:0000256" key="5">
    <source>
        <dbReference type="ARBA" id="ARBA00023136"/>
    </source>
</evidence>
<feature type="domain" description="VTT" evidence="7">
    <location>
        <begin position="52"/>
        <end position="170"/>
    </location>
</feature>
<keyword evidence="2 6" id="KW-1003">Cell membrane</keyword>
<dbReference type="InterPro" id="IPR032816">
    <property type="entry name" value="VTT_dom"/>
</dbReference>
<feature type="transmembrane region" description="Helical" evidence="6">
    <location>
        <begin position="149"/>
        <end position="167"/>
    </location>
</feature>
<comment type="similarity">
    <text evidence="6">Belongs to the TVP38/TMEM64 family.</text>
</comment>
<dbReference type="GO" id="GO:0005886">
    <property type="term" value="C:plasma membrane"/>
    <property type="evidence" value="ECO:0007669"/>
    <property type="project" value="UniProtKB-SubCell"/>
</dbReference>
<keyword evidence="3 6" id="KW-0812">Transmembrane</keyword>
<accession>A0A6L3V426</accession>
<name>A0A6L3V426_9BACI</name>
<dbReference type="AlphaFoldDB" id="A0A6L3V426"/>
<evidence type="ECO:0000313" key="9">
    <source>
        <dbReference type="Proteomes" id="UP000481030"/>
    </source>
</evidence>
<evidence type="ECO:0000259" key="7">
    <source>
        <dbReference type="Pfam" id="PF09335"/>
    </source>
</evidence>
<dbReference type="OrthoDB" id="2381682at2"/>
<keyword evidence="5 6" id="KW-0472">Membrane</keyword>
<dbReference type="PANTHER" id="PTHR12677:SF59">
    <property type="entry name" value="GOLGI APPARATUS MEMBRANE PROTEIN TVP38-RELATED"/>
    <property type="match status" value="1"/>
</dbReference>
<evidence type="ECO:0000256" key="1">
    <source>
        <dbReference type="ARBA" id="ARBA00004651"/>
    </source>
</evidence>
<sequence>MKKWWILFFYIFIFSVVFMNKDLIFAWIHESDASDLPFMFLLSVLLAAIPFIPFTLFAGLMGAKYGVFLGTVINWSGGLGAAMIYFLVSKTFFRDYFNQYLMKIKGMQRFQMMLERNAFITILLARLIAIFPPPVVNMYSGVSLISFRTFLIATAIGLIPPMFIVAFSGEQVFLSFFHLSIGLCIYLLFLLTIFLFYKMWFRQSSRVS</sequence>
<feature type="transmembrane region" description="Helical" evidence="6">
    <location>
        <begin position="67"/>
        <end position="88"/>
    </location>
</feature>
<dbReference type="EMBL" id="WBOS01000005">
    <property type="protein sequence ID" value="KAB2334818.1"/>
    <property type="molecule type" value="Genomic_DNA"/>
</dbReference>
<keyword evidence="9" id="KW-1185">Reference proteome</keyword>
<dbReference type="Proteomes" id="UP000481030">
    <property type="component" value="Unassembled WGS sequence"/>
</dbReference>
<feature type="transmembrane region" description="Helical" evidence="6">
    <location>
        <begin position="173"/>
        <end position="197"/>
    </location>
</feature>
<evidence type="ECO:0000313" key="8">
    <source>
        <dbReference type="EMBL" id="KAB2334818.1"/>
    </source>
</evidence>
<dbReference type="InterPro" id="IPR015414">
    <property type="entry name" value="TMEM64"/>
</dbReference>
<evidence type="ECO:0000256" key="2">
    <source>
        <dbReference type="ARBA" id="ARBA00022475"/>
    </source>
</evidence>
<evidence type="ECO:0000256" key="4">
    <source>
        <dbReference type="ARBA" id="ARBA00022989"/>
    </source>
</evidence>
<evidence type="ECO:0000256" key="3">
    <source>
        <dbReference type="ARBA" id="ARBA00022692"/>
    </source>
</evidence>
<organism evidence="8 9">
    <name type="scientific">Cytobacillus depressus</name>
    <dbReference type="NCBI Taxonomy" id="1602942"/>
    <lineage>
        <taxon>Bacteria</taxon>
        <taxon>Bacillati</taxon>
        <taxon>Bacillota</taxon>
        <taxon>Bacilli</taxon>
        <taxon>Bacillales</taxon>
        <taxon>Bacillaceae</taxon>
        <taxon>Cytobacillus</taxon>
    </lineage>
</organism>
<keyword evidence="4 6" id="KW-1133">Transmembrane helix</keyword>
<dbReference type="PANTHER" id="PTHR12677">
    <property type="entry name" value="GOLGI APPARATUS MEMBRANE PROTEIN TVP38-RELATED"/>
    <property type="match status" value="1"/>
</dbReference>
<feature type="transmembrane region" description="Helical" evidence="6">
    <location>
        <begin position="40"/>
        <end position="60"/>
    </location>
</feature>
<reference evidence="8 9" key="1">
    <citation type="journal article" date="2016" name="Antonie Van Leeuwenhoek">
        <title>Bacillus depressus sp. nov., isolated from soil of a sunflower field.</title>
        <authorList>
            <person name="Wei X."/>
            <person name="Xin D."/>
            <person name="Xin Y."/>
            <person name="Zhang H."/>
            <person name="Wang T."/>
            <person name="Zhang J."/>
        </authorList>
    </citation>
    <scope>NUCLEOTIDE SEQUENCE [LARGE SCALE GENOMIC DNA]</scope>
    <source>
        <strain evidence="8 9">BZ1</strain>
    </source>
</reference>
<dbReference type="Pfam" id="PF09335">
    <property type="entry name" value="VTT_dom"/>
    <property type="match status" value="1"/>
</dbReference>
<evidence type="ECO:0000256" key="6">
    <source>
        <dbReference type="RuleBase" id="RU366058"/>
    </source>
</evidence>
<feature type="transmembrane region" description="Helical" evidence="6">
    <location>
        <begin position="7"/>
        <end position="28"/>
    </location>
</feature>
<gene>
    <name evidence="8" type="ORF">F7731_13735</name>
</gene>
<comment type="caution">
    <text evidence="8">The sequence shown here is derived from an EMBL/GenBank/DDBJ whole genome shotgun (WGS) entry which is preliminary data.</text>
</comment>
<comment type="subcellular location">
    <subcellularLocation>
        <location evidence="1 6">Cell membrane</location>
        <topology evidence="1 6">Multi-pass membrane protein</topology>
    </subcellularLocation>
</comment>
<proteinExistence type="inferred from homology"/>